<dbReference type="PANTHER" id="PTHR11799">
    <property type="entry name" value="PARAOXONASE"/>
    <property type="match status" value="1"/>
</dbReference>
<sequence>MATKSLYLVALAVIGPYLYDRGVTFSGMLANRPGKFENLNLFKEHQVKFAQRMRNCEDVLIEEGMGVAFVSCNPGRDQWNTVMGTFAPPRTKTNNQDDAHIWLYDYSTPNLPDSAALKPLTLVDYPNPTDFHPLGIEFDAQTSTLYVINHSRHSGNTLDLFQISPGNASAQYIKTLTHPLLRTPNSIHSLGAGKLLMTNDHYIGALTSPLLSKIETFSSLPGGSVVYVDTHEPARSKKLAHVAFANGIAMLNSTTVAVASTAKPAVYLYSFDKENVEVKLVKHIRLPFMVDNIAVDSAGKLLMAGHPFALGLMVVSKARARCDEQGGEEERKACECTTSSWAAEWSEEEGVKTLYKNDGSEFCSSSTFARDAKRNVNIVTGLYERGLLVARG</sequence>
<dbReference type="Proteomes" id="UP000624244">
    <property type="component" value="Unassembled WGS sequence"/>
</dbReference>
<comment type="caution">
    <text evidence="1">The sequence shown here is derived from an EMBL/GenBank/DDBJ whole genome shotgun (WGS) entry which is preliminary data.</text>
</comment>
<dbReference type="PANTHER" id="PTHR11799:SF30">
    <property type="entry name" value="SERUM PARAOXONASE_ARYLESTERASE 2"/>
    <property type="match status" value="1"/>
</dbReference>
<proteinExistence type="predicted"/>
<dbReference type="SUPFAM" id="SSF63829">
    <property type="entry name" value="Calcium-dependent phosphotriesterase"/>
    <property type="match status" value="1"/>
</dbReference>
<accession>A0A8H5ZI58</accession>
<gene>
    <name evidence="1" type="ORF">GGP41_010361</name>
</gene>
<name>A0A8H5ZI58_COCSA</name>
<evidence type="ECO:0000313" key="1">
    <source>
        <dbReference type="EMBL" id="KAF5850676.1"/>
    </source>
</evidence>
<organism evidence="1 2">
    <name type="scientific">Cochliobolus sativus</name>
    <name type="common">Common root rot and spot blotch fungus</name>
    <name type="synonym">Bipolaris sorokiniana</name>
    <dbReference type="NCBI Taxonomy" id="45130"/>
    <lineage>
        <taxon>Eukaryota</taxon>
        <taxon>Fungi</taxon>
        <taxon>Dikarya</taxon>
        <taxon>Ascomycota</taxon>
        <taxon>Pezizomycotina</taxon>
        <taxon>Dothideomycetes</taxon>
        <taxon>Pleosporomycetidae</taxon>
        <taxon>Pleosporales</taxon>
        <taxon>Pleosporineae</taxon>
        <taxon>Pleosporaceae</taxon>
        <taxon>Bipolaris</taxon>
    </lineage>
</organism>
<protein>
    <recommendedName>
        <fullName evidence="3">Calcium-dependent phosphotriesterase</fullName>
    </recommendedName>
</protein>
<evidence type="ECO:0000313" key="2">
    <source>
        <dbReference type="Proteomes" id="UP000624244"/>
    </source>
</evidence>
<dbReference type="EMBL" id="WNKQ01000006">
    <property type="protein sequence ID" value="KAF5850676.1"/>
    <property type="molecule type" value="Genomic_DNA"/>
</dbReference>
<dbReference type="AlphaFoldDB" id="A0A8H5ZI58"/>
<dbReference type="InterPro" id="IPR051288">
    <property type="entry name" value="Serum_paraoxonase/arylesterase"/>
</dbReference>
<evidence type="ECO:0008006" key="3">
    <source>
        <dbReference type="Google" id="ProtNLM"/>
    </source>
</evidence>
<dbReference type="InterPro" id="IPR011042">
    <property type="entry name" value="6-blade_b-propeller_TolB-like"/>
</dbReference>
<dbReference type="Gene3D" id="2.120.10.30">
    <property type="entry name" value="TolB, C-terminal domain"/>
    <property type="match status" value="1"/>
</dbReference>
<dbReference type="OMA" id="NDHYITK"/>
<reference evidence="1" key="1">
    <citation type="submission" date="2019-11" db="EMBL/GenBank/DDBJ databases">
        <title>Bipolaris sorokiniana Genome sequencing.</title>
        <authorList>
            <person name="Wang H."/>
        </authorList>
    </citation>
    <scope>NUCLEOTIDE SEQUENCE</scope>
</reference>